<dbReference type="Proteomes" id="UP000315303">
    <property type="component" value="Unassembled WGS sequence"/>
</dbReference>
<dbReference type="GO" id="GO:0046872">
    <property type="term" value="F:metal ion binding"/>
    <property type="evidence" value="ECO:0007669"/>
    <property type="project" value="UniProtKB-KW"/>
</dbReference>
<dbReference type="Gene3D" id="3.40.630.10">
    <property type="entry name" value="Zn peptidases"/>
    <property type="match status" value="1"/>
</dbReference>
<dbReference type="AlphaFoldDB" id="A0A502L3M9"/>
<dbReference type="GO" id="GO:0005829">
    <property type="term" value="C:cytosol"/>
    <property type="evidence" value="ECO:0007669"/>
    <property type="project" value="TreeGrafter"/>
</dbReference>
<evidence type="ECO:0000256" key="2">
    <source>
        <dbReference type="ARBA" id="ARBA00022723"/>
    </source>
</evidence>
<keyword evidence="3" id="KW-0378">Hydrolase</keyword>
<comment type="caution">
    <text evidence="6">The sequence shown here is derived from an EMBL/GenBank/DDBJ whole genome shotgun (WGS) entry which is preliminary data.</text>
</comment>
<keyword evidence="7" id="KW-1185">Reference proteome</keyword>
<evidence type="ECO:0000313" key="7">
    <source>
        <dbReference type="Proteomes" id="UP000315303"/>
    </source>
</evidence>
<proteinExistence type="predicted"/>
<evidence type="ECO:0000313" key="6">
    <source>
        <dbReference type="EMBL" id="TPH18568.1"/>
    </source>
</evidence>
<dbReference type="InterPro" id="IPR050178">
    <property type="entry name" value="AspA/AstE_fam"/>
</dbReference>
<evidence type="ECO:0000256" key="4">
    <source>
        <dbReference type="ARBA" id="ARBA00022833"/>
    </source>
</evidence>
<protein>
    <recommendedName>
        <fullName evidence="5">Succinylglutamate desuccinylase/Aspartoacylase catalytic domain-containing protein</fullName>
    </recommendedName>
</protein>
<dbReference type="EMBL" id="SAWY01000003">
    <property type="protein sequence ID" value="TPH18568.1"/>
    <property type="molecule type" value="Genomic_DNA"/>
</dbReference>
<dbReference type="Pfam" id="PF24827">
    <property type="entry name" value="AstE_AspA_cat"/>
    <property type="match status" value="1"/>
</dbReference>
<dbReference type="InterPro" id="IPR055438">
    <property type="entry name" value="AstE_AspA_cat"/>
</dbReference>
<sequence>MASVLVMKTFLRTTNYIQEPFNSDIHSNPLAFLRELNGLTIFDVKGIDETRTRVITTLIHGNEPSGFIALHQWLIAKVKPAVNIRFIVCNPEAAKLCPEFSHRYLYEAQDLNRYFDLSKDPKSCISLRAKQIIQAVREVNPEAIIDLHNTSGSSPAFGVSVSDNDKVLDLISLFTNKVILTGLHVGAIMEQDFSAPIVTIECGGATEQLSHQVAIAGVGKYTSNDCIFDHHADKVDIHRFPCRVELKPEIILGFGDYALLTADITVRTDIERLNQQLTPAGELIGWYNKGDNLPLIAKDEQGNDQLLQLLTLKNGCIYTKQSLQLFMATTKLDIANNDCLFYATIES</sequence>
<dbReference type="PANTHER" id="PTHR15162:SF7">
    <property type="entry name" value="SUCCINYLGLUTAMATE DESUCCINYLASE"/>
    <property type="match status" value="1"/>
</dbReference>
<comment type="cofactor">
    <cofactor evidence="1">
        <name>Zn(2+)</name>
        <dbReference type="ChEBI" id="CHEBI:29105"/>
    </cofactor>
</comment>
<name>A0A502L3M9_9GAMM</name>
<accession>A0A502L3M9</accession>
<dbReference type="PANTHER" id="PTHR15162">
    <property type="entry name" value="ASPARTOACYLASE"/>
    <property type="match status" value="1"/>
</dbReference>
<feature type="domain" description="Succinylglutamate desuccinylase/Aspartoacylase catalytic" evidence="5">
    <location>
        <begin position="52"/>
        <end position="207"/>
    </location>
</feature>
<evidence type="ECO:0000256" key="3">
    <source>
        <dbReference type="ARBA" id="ARBA00022801"/>
    </source>
</evidence>
<keyword evidence="2" id="KW-0479">Metal-binding</keyword>
<evidence type="ECO:0000259" key="5">
    <source>
        <dbReference type="Pfam" id="PF24827"/>
    </source>
</evidence>
<dbReference type="OrthoDB" id="9782876at2"/>
<dbReference type="GO" id="GO:0016788">
    <property type="term" value="F:hydrolase activity, acting on ester bonds"/>
    <property type="evidence" value="ECO:0007669"/>
    <property type="project" value="InterPro"/>
</dbReference>
<organism evidence="6 7">
    <name type="scientific">Litorilituus lipolyticus</name>
    <dbReference type="NCBI Taxonomy" id="2491017"/>
    <lineage>
        <taxon>Bacteria</taxon>
        <taxon>Pseudomonadati</taxon>
        <taxon>Pseudomonadota</taxon>
        <taxon>Gammaproteobacteria</taxon>
        <taxon>Alteromonadales</taxon>
        <taxon>Colwelliaceae</taxon>
        <taxon>Litorilituus</taxon>
    </lineage>
</organism>
<evidence type="ECO:0000256" key="1">
    <source>
        <dbReference type="ARBA" id="ARBA00001947"/>
    </source>
</evidence>
<gene>
    <name evidence="6" type="ORF">EPA86_02100</name>
</gene>
<dbReference type="SUPFAM" id="SSF53187">
    <property type="entry name" value="Zn-dependent exopeptidases"/>
    <property type="match status" value="1"/>
</dbReference>
<reference evidence="6 7" key="1">
    <citation type="submission" date="2019-01" db="EMBL/GenBank/DDBJ databases">
        <title>Litorilituus lipolytica sp. nov., isolated from intertidal sand of the Yellow Sea in China.</title>
        <authorList>
            <person name="Liu A."/>
        </authorList>
    </citation>
    <scope>NUCLEOTIDE SEQUENCE [LARGE SCALE GENOMIC DNA]</scope>
    <source>
        <strain evidence="6 7">RZ04</strain>
    </source>
</reference>
<keyword evidence="4" id="KW-0862">Zinc</keyword>